<dbReference type="STRING" id="7574.A0A1S3JEE7"/>
<dbReference type="Pfam" id="PF00531">
    <property type="entry name" value="Death"/>
    <property type="match status" value="2"/>
</dbReference>
<dbReference type="SUPFAM" id="SSF47986">
    <property type="entry name" value="DEATH domain"/>
    <property type="match status" value="2"/>
</dbReference>
<dbReference type="Proteomes" id="UP000085678">
    <property type="component" value="Unplaced"/>
</dbReference>
<feature type="compositionally biased region" description="Basic and acidic residues" evidence="3">
    <location>
        <begin position="897"/>
        <end position="907"/>
    </location>
</feature>
<dbReference type="InterPro" id="IPR011029">
    <property type="entry name" value="DEATH-like_dom_sf"/>
</dbReference>
<name>A0A1S3JEE7_LINAN</name>
<feature type="domain" description="ZU5" evidence="5">
    <location>
        <begin position="418"/>
        <end position="575"/>
    </location>
</feature>
<evidence type="ECO:0000259" key="5">
    <source>
        <dbReference type="PROSITE" id="PS51145"/>
    </source>
</evidence>
<dbReference type="RefSeq" id="XP_013408531.1">
    <property type="nucleotide sequence ID" value="XM_013553077.1"/>
</dbReference>
<dbReference type="InterPro" id="IPR032675">
    <property type="entry name" value="LRR_dom_sf"/>
</dbReference>
<dbReference type="InterPro" id="IPR000906">
    <property type="entry name" value="ZU5_dom"/>
</dbReference>
<dbReference type="InterPro" id="IPR003591">
    <property type="entry name" value="Leu-rich_rpt_typical-subtyp"/>
</dbReference>
<evidence type="ECO:0000256" key="1">
    <source>
        <dbReference type="ARBA" id="ARBA00022614"/>
    </source>
</evidence>
<keyword evidence="1" id="KW-0433">Leucine-rich repeat</keyword>
<dbReference type="SMART" id="SM00369">
    <property type="entry name" value="LRR_TYP"/>
    <property type="match status" value="4"/>
</dbReference>
<evidence type="ECO:0000256" key="3">
    <source>
        <dbReference type="SAM" id="MobiDB-lite"/>
    </source>
</evidence>
<dbReference type="Gene3D" id="2.60.220.30">
    <property type="match status" value="2"/>
</dbReference>
<dbReference type="OrthoDB" id="6278210at2759"/>
<dbReference type="Gene3D" id="1.10.533.10">
    <property type="entry name" value="Death Domain, Fas"/>
    <property type="match status" value="2"/>
</dbReference>
<accession>A0A1S3JEE7</accession>
<dbReference type="PANTHER" id="PTHR48051">
    <property type="match status" value="1"/>
</dbReference>
<dbReference type="Gene3D" id="3.80.10.10">
    <property type="entry name" value="Ribonuclease Inhibitor"/>
    <property type="match status" value="1"/>
</dbReference>
<dbReference type="PANTHER" id="PTHR48051:SF54">
    <property type="entry name" value="LEUCINE-RICH REPEAT-CONTAINING PROTEIN"/>
    <property type="match status" value="1"/>
</dbReference>
<dbReference type="KEGG" id="lak:106172393"/>
<sequence>MQSPGGGGCRVEREIIEAQKWHKEELHIRGFELESLPLSVCQPPITKTLFKLDLSHNFISELPPSISKLVNLRHLCCSHNQLLSLPEELGLFNYLKTLDVSRNKISRIPKCLTNVRTLEIANFSGNKIELLNPEVLSLPNLQRLYVTKNPITNVPREVFLDGLDKLRQYFELYLSLYDSDSLTQHLEALTISGSTLPSSSAAVHTLPPVKTAVTSDYGSCSNDLVSVNTGSVHEDSCSCFGDCGSDGDPDFDDSFSESNQPCLDEILSSDSDFEEDGYIEKILPDRTKLLRYGNVTVHIPQHNKSGHSVHDFHMEILEDWMYKPDTTERAVHASQVVCVEPHGAKFYVTEPAILTLPLGVGVDQEDQVICLCSNSVPGNFPVWEPIPKSDYKWDRDRVTIRTWHFSLFTVIVSKPYPEVVKEVLAGEGGHVIVDDVPGVEVHFPKGALQENIDARIKVYYADEPYARDDQSDGQAQALATPVVMVGPHGCQFKPNHYNNPVTLRLPLPDCGEIMRKFKVHPQQCLTILHSDTDETQPLCWERLDVKYKVENDKGGNFYIRVPVTHFSWYKAVWDLLAGTLHRAKVGASYFYPYIRFSMMCIAMMEENKDTRTFGLEVICYRSDKKLPEVGNYKHRVGGSIKPKMVRPGPVIIRLASNDFEADVLHGEDPSLTKVELDFRGMEFEKQFACVFKGEPVEKGVFGKVFVERLVVTGIPAEAICEFNLTKNGNEADVMPDTTDRWSLMAVKELAAMLNITADNNWKKFAKHLGFTNHEIRNRLSYTEDPFAFMLTMFQNRGGTPDEFVQSLYEVSRSLRMGDGSGSLDQIGFMNQSGFRTTDDEDSSMSDESAIAGPSGFISPPRKRGNSMAPMQNQAKRKRKHSDHSDSFSSEMSAVQDDQVHRNNKKPLEGSDLWRVSPYILDKWKFMGRTLNLPEEDILSIEHANRDIQECTYQMLLKWRERYPQRCTFGVLYCALHENGLTSVAQQYCTVPKT</sequence>
<dbReference type="GO" id="GO:0005737">
    <property type="term" value="C:cytoplasm"/>
    <property type="evidence" value="ECO:0007669"/>
    <property type="project" value="TreeGrafter"/>
</dbReference>
<keyword evidence="6" id="KW-1185">Reference proteome</keyword>
<dbReference type="AlphaFoldDB" id="A0A1S3JEE7"/>
<dbReference type="RefSeq" id="XP_013408530.1">
    <property type="nucleotide sequence ID" value="XM_013553076.2"/>
</dbReference>
<evidence type="ECO:0000313" key="6">
    <source>
        <dbReference type="Proteomes" id="UP000085678"/>
    </source>
</evidence>
<dbReference type="InterPro" id="IPR001611">
    <property type="entry name" value="Leu-rich_rpt"/>
</dbReference>
<dbReference type="CDD" id="cd01670">
    <property type="entry name" value="Death"/>
    <property type="match status" value="1"/>
</dbReference>
<evidence type="ECO:0000256" key="2">
    <source>
        <dbReference type="ARBA" id="ARBA00022737"/>
    </source>
</evidence>
<reference evidence="7 8" key="1">
    <citation type="submission" date="2025-04" db="UniProtKB">
        <authorList>
            <consortium name="RefSeq"/>
        </authorList>
    </citation>
    <scope>IDENTIFICATION</scope>
    <source>
        <tissue evidence="7 8">Gonads</tissue>
    </source>
</reference>
<dbReference type="Pfam" id="PF12799">
    <property type="entry name" value="LRR_4"/>
    <property type="match status" value="1"/>
</dbReference>
<dbReference type="OMA" id="FACRFKG"/>
<organism evidence="6 8">
    <name type="scientific">Lingula anatina</name>
    <name type="common">Brachiopod</name>
    <name type="synonym">Lingula unguis</name>
    <dbReference type="NCBI Taxonomy" id="7574"/>
    <lineage>
        <taxon>Eukaryota</taxon>
        <taxon>Metazoa</taxon>
        <taxon>Spiralia</taxon>
        <taxon>Lophotrochozoa</taxon>
        <taxon>Brachiopoda</taxon>
        <taxon>Linguliformea</taxon>
        <taxon>Lingulata</taxon>
        <taxon>Lingulida</taxon>
        <taxon>Linguloidea</taxon>
        <taxon>Lingulidae</taxon>
        <taxon>Lingula</taxon>
    </lineage>
</organism>
<dbReference type="InterPro" id="IPR050216">
    <property type="entry name" value="LRR_domain-containing"/>
</dbReference>
<keyword evidence="2" id="KW-0677">Repeat</keyword>
<dbReference type="GO" id="GO:0007165">
    <property type="term" value="P:signal transduction"/>
    <property type="evidence" value="ECO:0007669"/>
    <property type="project" value="InterPro"/>
</dbReference>
<dbReference type="PROSITE" id="PS51450">
    <property type="entry name" value="LRR"/>
    <property type="match status" value="2"/>
</dbReference>
<dbReference type="Pfam" id="PF00791">
    <property type="entry name" value="ZU5"/>
    <property type="match status" value="1"/>
</dbReference>
<evidence type="ECO:0000313" key="8">
    <source>
        <dbReference type="RefSeq" id="XP_013408531.1"/>
    </source>
</evidence>
<dbReference type="GeneID" id="106172393"/>
<evidence type="ECO:0000313" key="7">
    <source>
        <dbReference type="RefSeq" id="XP_013408530.1"/>
    </source>
</evidence>
<gene>
    <name evidence="7 8" type="primary">LOC106172393</name>
</gene>
<dbReference type="InterPro" id="IPR025875">
    <property type="entry name" value="Leu-rich_rpt_4"/>
</dbReference>
<dbReference type="PROSITE" id="PS51145">
    <property type="entry name" value="ZU5"/>
    <property type="match status" value="1"/>
</dbReference>
<evidence type="ECO:0000259" key="4">
    <source>
        <dbReference type="PROSITE" id="PS50017"/>
    </source>
</evidence>
<feature type="domain" description="Death" evidence="4">
    <location>
        <begin position="922"/>
        <end position="991"/>
    </location>
</feature>
<dbReference type="SUPFAM" id="SSF52058">
    <property type="entry name" value="L domain-like"/>
    <property type="match status" value="1"/>
</dbReference>
<dbReference type="InterPro" id="IPR000488">
    <property type="entry name" value="Death_dom"/>
</dbReference>
<protein>
    <submittedName>
        <fullName evidence="7 8">Uncharacterized protein LOC106172393</fullName>
    </submittedName>
</protein>
<proteinExistence type="predicted"/>
<dbReference type="PROSITE" id="PS50017">
    <property type="entry name" value="DEATH_DOMAIN"/>
    <property type="match status" value="1"/>
</dbReference>
<feature type="region of interest" description="Disordered" evidence="3">
    <location>
        <begin position="821"/>
        <end position="907"/>
    </location>
</feature>